<evidence type="ECO:0000256" key="3">
    <source>
        <dbReference type="PIRSR" id="PIRSR601613-1"/>
    </source>
</evidence>
<evidence type="ECO:0000256" key="2">
    <source>
        <dbReference type="ARBA" id="ARBA00023002"/>
    </source>
</evidence>
<dbReference type="GO" id="GO:0016491">
    <property type="term" value="F:oxidoreductase activity"/>
    <property type="evidence" value="ECO:0007669"/>
    <property type="project" value="UniProtKB-KW"/>
</dbReference>
<dbReference type="InterPro" id="IPR001613">
    <property type="entry name" value="Flavin_amine_oxidase"/>
</dbReference>
<dbReference type="InterPro" id="IPR050464">
    <property type="entry name" value="Zeta_carotene_desat/Oxidored"/>
</dbReference>
<dbReference type="SUPFAM" id="SSF51905">
    <property type="entry name" value="FAD/NAD(P)-binding domain"/>
    <property type="match status" value="1"/>
</dbReference>
<dbReference type="Gene3D" id="3.50.50.60">
    <property type="entry name" value="FAD/NAD(P)-binding domain"/>
    <property type="match status" value="1"/>
</dbReference>
<proteinExistence type="predicted"/>
<dbReference type="STRING" id="637679.GCA_001550055_01730"/>
<name>A0A1G7A7G3_9PROT</name>
<dbReference type="EMBL" id="FNAK01000004">
    <property type="protein sequence ID" value="SDE10858.1"/>
    <property type="molecule type" value="Genomic_DNA"/>
</dbReference>
<dbReference type="InterPro" id="IPR002937">
    <property type="entry name" value="Amino_oxidase"/>
</dbReference>
<dbReference type="AlphaFoldDB" id="A0A1G7A7G3"/>
<feature type="domain" description="Amine oxidase" evidence="4">
    <location>
        <begin position="26"/>
        <end position="288"/>
    </location>
</feature>
<reference evidence="5 6" key="1">
    <citation type="submission" date="2016-10" db="EMBL/GenBank/DDBJ databases">
        <authorList>
            <person name="de Groot N.N."/>
        </authorList>
    </citation>
    <scope>NUCLEOTIDE SEQUENCE [LARGE SCALE GENOMIC DNA]</scope>
    <source>
        <strain evidence="5 6">CGMCC 1.9109</strain>
    </source>
</reference>
<gene>
    <name evidence="5" type="ORF">SAMN04488071_2127</name>
</gene>
<dbReference type="InterPro" id="IPR036188">
    <property type="entry name" value="FAD/NAD-bd_sf"/>
</dbReference>
<evidence type="ECO:0000259" key="4">
    <source>
        <dbReference type="Pfam" id="PF01593"/>
    </source>
</evidence>
<dbReference type="RefSeq" id="WP_206594859.1">
    <property type="nucleotide sequence ID" value="NZ_FNAK01000004.1"/>
</dbReference>
<comment type="cofactor">
    <cofactor evidence="1">
        <name>FAD</name>
        <dbReference type="ChEBI" id="CHEBI:57692"/>
    </cofactor>
</comment>
<dbReference type="PANTHER" id="PTHR42923:SF17">
    <property type="entry name" value="AMINE OXIDASE DOMAIN-CONTAINING PROTEIN"/>
    <property type="match status" value="1"/>
</dbReference>
<feature type="binding site" evidence="3">
    <location>
        <begin position="45"/>
        <end position="46"/>
    </location>
    <ligand>
        <name>FAD</name>
        <dbReference type="ChEBI" id="CHEBI:57692"/>
    </ligand>
</feature>
<accession>A0A1G7A7G3</accession>
<evidence type="ECO:0000313" key="5">
    <source>
        <dbReference type="EMBL" id="SDE10858.1"/>
    </source>
</evidence>
<dbReference type="PANTHER" id="PTHR42923">
    <property type="entry name" value="PROTOPORPHYRINOGEN OXIDASE"/>
    <property type="match status" value="1"/>
</dbReference>
<evidence type="ECO:0000313" key="6">
    <source>
        <dbReference type="Proteomes" id="UP000183685"/>
    </source>
</evidence>
<keyword evidence="2" id="KW-0560">Oxidoreductase</keyword>
<sequence>MHQSRITYPPCRGESHQDIAVIGSGIAGLSCAWLLGESATVTVYEANDYIGGHSNTVDIEVGGKSIPVDTGFIVYNPTNYPNLTALFDRLDVPTKGTDMSFSVSLNDGRFEYSGGDGFGLLAQPTNLLRPRFWKMIIGILRFYKKSDAFLAEADGQDISLRTLLGRHGFTEAFIKDHLAPMGAAIWSSNCDDILDYPAASFLRFFRNHGLVQLADRPAWRTVLGGSREYVKRLTAPFKNQIRLADPVEQVRKLGGKIELITRSGARSLHDHVVFACHSDQALRMIDQPDDTVANALSVMRYSRNRVALHSDISLMPRRRAAWASWNYIERRDATRTAGPAVSYWMNRLQHLDTDHPVIVTLNPDRDIRRELVHGWYDYEHPVFDRASHAARQQLWARQGTDNMWFCGAYLGDGFHEDGIQAGLAVAEMLGGVPRPWFKPGQNARIGLADQLLATALEAA</sequence>
<keyword evidence="6" id="KW-1185">Reference proteome</keyword>
<protein>
    <recommendedName>
        <fullName evidence="4">Amine oxidase domain-containing protein</fullName>
    </recommendedName>
</protein>
<evidence type="ECO:0000256" key="1">
    <source>
        <dbReference type="ARBA" id="ARBA00001974"/>
    </source>
</evidence>
<dbReference type="Proteomes" id="UP000183685">
    <property type="component" value="Unassembled WGS sequence"/>
</dbReference>
<dbReference type="PRINTS" id="PR00757">
    <property type="entry name" value="AMINEOXDASEF"/>
</dbReference>
<organism evidence="5 6">
    <name type="scientific">Kordiimonas lacus</name>
    <dbReference type="NCBI Taxonomy" id="637679"/>
    <lineage>
        <taxon>Bacteria</taxon>
        <taxon>Pseudomonadati</taxon>
        <taxon>Pseudomonadota</taxon>
        <taxon>Alphaproteobacteria</taxon>
        <taxon>Kordiimonadales</taxon>
        <taxon>Kordiimonadaceae</taxon>
        <taxon>Kordiimonas</taxon>
    </lineage>
</organism>
<dbReference type="PROSITE" id="PS51257">
    <property type="entry name" value="PROKAR_LIPOPROTEIN"/>
    <property type="match status" value="1"/>
</dbReference>
<dbReference type="Pfam" id="PF01593">
    <property type="entry name" value="Amino_oxidase"/>
    <property type="match status" value="1"/>
</dbReference>
<feature type="binding site" evidence="3">
    <location>
        <position position="247"/>
    </location>
    <ligand>
        <name>FAD</name>
        <dbReference type="ChEBI" id="CHEBI:57692"/>
    </ligand>
</feature>